<keyword evidence="4" id="KW-1185">Reference proteome</keyword>
<evidence type="ECO:0000313" key="3">
    <source>
        <dbReference type="EMBL" id="TDZ27910.1"/>
    </source>
</evidence>
<dbReference type="EMBL" id="QAPG01001767">
    <property type="protein sequence ID" value="TDZ27910.1"/>
    <property type="molecule type" value="Genomic_DNA"/>
</dbReference>
<evidence type="ECO:0000256" key="2">
    <source>
        <dbReference type="SAM" id="Phobius"/>
    </source>
</evidence>
<sequence length="190" mass="20818">MIETATRRSRLYFDQLASVVECSPHQGLILSASNGQSTTRAGDGPEAEQTFGPSLPLRHQVAQARTMFGHSALEIFFLLLPTAVSLYRVLPYGRPRTHRLAITLYCCTLSESCLPRSPSLLFETGHSSSLLLTLPSPLLPLGPWFPQTIHHPHLLIPLNPDHGQPMPMPMPNDAGLQTDSPITTNRPPLG</sequence>
<feature type="compositionally biased region" description="Polar residues" evidence="1">
    <location>
        <begin position="175"/>
        <end position="190"/>
    </location>
</feature>
<gene>
    <name evidence="3" type="ORF">C8035_v008748</name>
</gene>
<keyword evidence="2" id="KW-0812">Transmembrane</keyword>
<organism evidence="3 4">
    <name type="scientific">Colletotrichum spinosum</name>
    <dbReference type="NCBI Taxonomy" id="1347390"/>
    <lineage>
        <taxon>Eukaryota</taxon>
        <taxon>Fungi</taxon>
        <taxon>Dikarya</taxon>
        <taxon>Ascomycota</taxon>
        <taxon>Pezizomycotina</taxon>
        <taxon>Sordariomycetes</taxon>
        <taxon>Hypocreomycetidae</taxon>
        <taxon>Glomerellales</taxon>
        <taxon>Glomerellaceae</taxon>
        <taxon>Colletotrichum</taxon>
        <taxon>Colletotrichum orbiculare species complex</taxon>
    </lineage>
</organism>
<evidence type="ECO:0000256" key="1">
    <source>
        <dbReference type="SAM" id="MobiDB-lite"/>
    </source>
</evidence>
<protein>
    <submittedName>
        <fullName evidence="3">Uncharacterized protein</fullName>
    </submittedName>
</protein>
<feature type="region of interest" description="Disordered" evidence="1">
    <location>
        <begin position="160"/>
        <end position="190"/>
    </location>
</feature>
<comment type="caution">
    <text evidence="3">The sequence shown here is derived from an EMBL/GenBank/DDBJ whole genome shotgun (WGS) entry which is preliminary data.</text>
</comment>
<dbReference type="AlphaFoldDB" id="A0A4R8PUU6"/>
<keyword evidence="2" id="KW-0472">Membrane</keyword>
<proteinExistence type="predicted"/>
<name>A0A4R8PUU6_9PEZI</name>
<dbReference type="Proteomes" id="UP000295083">
    <property type="component" value="Unassembled WGS sequence"/>
</dbReference>
<evidence type="ECO:0000313" key="4">
    <source>
        <dbReference type="Proteomes" id="UP000295083"/>
    </source>
</evidence>
<keyword evidence="2" id="KW-1133">Transmembrane helix</keyword>
<accession>A0A4R8PUU6</accession>
<reference evidence="3 4" key="1">
    <citation type="submission" date="2018-11" db="EMBL/GenBank/DDBJ databases">
        <title>Genome sequence and assembly of Colletotrichum spinosum.</title>
        <authorList>
            <person name="Gan P."/>
            <person name="Shirasu K."/>
        </authorList>
    </citation>
    <scope>NUCLEOTIDE SEQUENCE [LARGE SCALE GENOMIC DNA]</scope>
    <source>
        <strain evidence="3 4">CBS 515.97</strain>
    </source>
</reference>
<feature type="transmembrane region" description="Helical" evidence="2">
    <location>
        <begin position="67"/>
        <end position="90"/>
    </location>
</feature>